<evidence type="ECO:0000313" key="7">
    <source>
        <dbReference type="EMBL" id="MEW9501855.1"/>
    </source>
</evidence>
<dbReference type="EMBL" id="JBFMIA010000005">
    <property type="protein sequence ID" value="MEW9501855.1"/>
    <property type="molecule type" value="Genomic_DNA"/>
</dbReference>
<dbReference type="InterPro" id="IPR027094">
    <property type="entry name" value="Mitofusin_fam"/>
</dbReference>
<gene>
    <name evidence="7" type="ORF">AB1471_08575</name>
</gene>
<dbReference type="InterPro" id="IPR045063">
    <property type="entry name" value="Dynamin_N"/>
</dbReference>
<dbReference type="Proteomes" id="UP001556040">
    <property type="component" value="Unassembled WGS sequence"/>
</dbReference>
<dbReference type="RefSeq" id="WP_367779338.1">
    <property type="nucleotide sequence ID" value="NZ_JBFMIA010000005.1"/>
</dbReference>
<feature type="domain" description="Dynamin N-terminal" evidence="6">
    <location>
        <begin position="50"/>
        <end position="204"/>
    </location>
</feature>
<evidence type="ECO:0000256" key="1">
    <source>
        <dbReference type="ARBA" id="ARBA00004370"/>
    </source>
</evidence>
<dbReference type="SUPFAM" id="SSF52540">
    <property type="entry name" value="P-loop containing nucleoside triphosphate hydrolases"/>
    <property type="match status" value="2"/>
</dbReference>
<evidence type="ECO:0000256" key="4">
    <source>
        <dbReference type="ARBA" id="ARBA00023134"/>
    </source>
</evidence>
<accession>A0ABV3Q3D2</accession>
<comment type="subcellular location">
    <subcellularLocation>
        <location evidence="1">Membrane</location>
    </subcellularLocation>
</comment>
<evidence type="ECO:0000313" key="8">
    <source>
        <dbReference type="Proteomes" id="UP001556040"/>
    </source>
</evidence>
<feature type="domain" description="Dynamin N-terminal" evidence="6">
    <location>
        <begin position="628"/>
        <end position="852"/>
    </location>
</feature>
<keyword evidence="4" id="KW-0342">GTP-binding</keyword>
<reference evidence="7 8" key="1">
    <citation type="journal article" date="1979" name="Int. J. Syst. Evol. Microbiol.">
        <title>Bacillus globisporus subsp. marinus subsp. nov.</title>
        <authorList>
            <person name="Liu H."/>
        </authorList>
    </citation>
    <scope>NUCLEOTIDE SEQUENCE [LARGE SCALE GENOMIC DNA]</scope>
    <source>
        <strain evidence="7 8">DSM 1297</strain>
    </source>
</reference>
<keyword evidence="2" id="KW-0547">Nucleotide-binding</keyword>
<evidence type="ECO:0000259" key="6">
    <source>
        <dbReference type="Pfam" id="PF00350"/>
    </source>
</evidence>
<dbReference type="CDD" id="cd09912">
    <property type="entry name" value="DLP_2"/>
    <property type="match status" value="1"/>
</dbReference>
<dbReference type="PANTHER" id="PTHR10465:SF0">
    <property type="entry name" value="SARCALUMENIN"/>
    <property type="match status" value="1"/>
</dbReference>
<keyword evidence="3" id="KW-0378">Hydrolase</keyword>
<dbReference type="InterPro" id="IPR027417">
    <property type="entry name" value="P-loop_NTPase"/>
</dbReference>
<keyword evidence="8" id="KW-1185">Reference proteome</keyword>
<proteinExistence type="predicted"/>
<evidence type="ECO:0000256" key="5">
    <source>
        <dbReference type="ARBA" id="ARBA00023136"/>
    </source>
</evidence>
<evidence type="ECO:0000256" key="3">
    <source>
        <dbReference type="ARBA" id="ARBA00022801"/>
    </source>
</evidence>
<dbReference type="Pfam" id="PF00350">
    <property type="entry name" value="Dynamin_N"/>
    <property type="match status" value="2"/>
</dbReference>
<comment type="caution">
    <text evidence="7">The sequence shown here is derived from an EMBL/GenBank/DDBJ whole genome shotgun (WGS) entry which is preliminary data.</text>
</comment>
<name>A0ABV3Q3D2_9BACL</name>
<dbReference type="Gene3D" id="3.40.50.300">
    <property type="entry name" value="P-loop containing nucleotide triphosphate hydrolases"/>
    <property type="match status" value="2"/>
</dbReference>
<keyword evidence="5" id="KW-0472">Membrane</keyword>
<protein>
    <submittedName>
        <fullName evidence="7">Dynamin family protein</fullName>
    </submittedName>
</protein>
<sequence>MERQLFEENKENLLYQLAEFHSQCVENQDETRAIKIEKLAHKLVQEELIVAFCGHFSAGKSAMINRLMGEEILPSSPIPTSANLIAIHTGENKNIRVTTNDNQIIELLPSLDETVIGELGKDGVKIKRIDLYRTKSNIPTGVTVLDTPGIDSVDDAHKQSTESAIHLADLCFYVMDYNHVQSQMNFEYIRNLIHFNRPVHAIINQIDKHRDEELPFSIFKQSTEEAFAAWEATPKAFHYTTLKDQSHAHNEIDGIHSYVTSLMDNRKEVILQTTTDSLSMLKQEHHDFLLDEYKDMLDIYSDFLSKKEIDEKELVFQKEETFKKKHQSYSLGDWIESFNKEQDQLLKSAYLMPAEVREKAQLFLEAMQPSFKIGLLFSSKKTAEERIKRTEEFVETFQSVVQRQLEWHMKNCCHTSLKRAGIVDVGWSNKIDKIAIIITGERVEKLVKRGAEVNGQSVLNYCEDVAKSIRSEAKSKLVQMKKQLLNDFEQMIEDYTVQSEKEWMTIHQKANALRYLTNLELKISFPHQPTSDDIQKTLLNWRSDWNRAEEEVTYIDELSSYNGVTSEEISVTASGVVQKDPSVKWDEKKVIHNLNLASEHIKGLKGFERQRELLLRRIKKLQSKDFTIALFGAFSAGKSSFANALLGKKVLPVSPNPTTASINKIKPPNNENPDGTVHIFLKKQEGLLNDLQEVMADFNHYPKDLQEAYIMATMIVEKGILGNDTKKSFIQAFIKGWKTYKDNLGERLHVSRVEFEGYVANEHQSCFVESIDYYVDSPLGDEGVTIVDTPGADSINARHTDVSFDYIRNADAILFVTYYNHAFAHADREFLIQLGRVKESFELDKMFFVVNAVDLAESEKEKELVLAYIKDQLIAFGIRFPRIFGVSSLQAISGDQTVSKKSGIDLFKEDFHDFLRHDLHGMALSVANRDFNMVVQRIEGLIESSKQSDEQKKEKLTILNQSKSLVLSRFENPQFHSVEKRSEQELNELLFYMEQRVFYRFSDFFKESFNPTLFIQQSSQKALQEAIISLLKMLGFDFAQELRVINHRMAQFIEHQIANSLEIEWTKVRSIFPEGIRPQVEWEEKELVTFTTWFQVLNPSEFKTELSSFKNTKSFFEKNEKKVMRDKLEARLRKITASEIKKEQSRLVEWVDEQFSTTGRDMYNRWRCDLLDQIDSALEGLQSDEVIEHWTHAYQRITEGSIT</sequence>
<evidence type="ECO:0000256" key="2">
    <source>
        <dbReference type="ARBA" id="ARBA00022741"/>
    </source>
</evidence>
<dbReference type="PANTHER" id="PTHR10465">
    <property type="entry name" value="TRANSMEMBRANE GTPASE FZO1"/>
    <property type="match status" value="1"/>
</dbReference>
<organism evidence="7 8">
    <name type="scientific">Jeotgalibacillus marinus</name>
    <dbReference type="NCBI Taxonomy" id="86667"/>
    <lineage>
        <taxon>Bacteria</taxon>
        <taxon>Bacillati</taxon>
        <taxon>Bacillota</taxon>
        <taxon>Bacilli</taxon>
        <taxon>Bacillales</taxon>
        <taxon>Caryophanaceae</taxon>
        <taxon>Jeotgalibacillus</taxon>
    </lineage>
</organism>